<dbReference type="GO" id="GO:0003677">
    <property type="term" value="F:DNA binding"/>
    <property type="evidence" value="ECO:0007669"/>
    <property type="project" value="UniProtKB-UniRule"/>
</dbReference>
<evidence type="ECO:0000256" key="5">
    <source>
        <dbReference type="ARBA" id="ARBA00023172"/>
    </source>
</evidence>
<dbReference type="PANTHER" id="PTHR33217">
    <property type="entry name" value="TRANSPOSASE FOR INSERTION SEQUENCE ELEMENT IS1081"/>
    <property type="match status" value="1"/>
</dbReference>
<evidence type="ECO:0000256" key="1">
    <source>
        <dbReference type="ARBA" id="ARBA00002190"/>
    </source>
</evidence>
<comment type="similarity">
    <text evidence="2 6">Belongs to the transposase mutator family.</text>
</comment>
<dbReference type="AlphaFoldDB" id="A0A929RRG1"/>
<dbReference type="InterPro" id="IPR001207">
    <property type="entry name" value="Transposase_mutator"/>
</dbReference>
<name>A0A929RRG1_9ACTO</name>
<keyword evidence="3 6" id="KW-0815">Transposition</keyword>
<dbReference type="PROSITE" id="PS01007">
    <property type="entry name" value="TRANSPOSASE_MUTATOR"/>
    <property type="match status" value="1"/>
</dbReference>
<protein>
    <recommendedName>
        <fullName evidence="6">Mutator family transposase</fullName>
    </recommendedName>
</protein>
<dbReference type="GO" id="GO:0006313">
    <property type="term" value="P:DNA transposition"/>
    <property type="evidence" value="ECO:0007669"/>
    <property type="project" value="UniProtKB-UniRule"/>
</dbReference>
<keyword evidence="4 6" id="KW-0238">DNA-binding</keyword>
<gene>
    <name evidence="7" type="ORF">HXK09_05450</name>
</gene>
<organism evidence="7 8">
    <name type="scientific">Actinomyces bouchesdurhonensis</name>
    <dbReference type="NCBI Taxonomy" id="1852361"/>
    <lineage>
        <taxon>Bacteria</taxon>
        <taxon>Bacillati</taxon>
        <taxon>Actinomycetota</taxon>
        <taxon>Actinomycetes</taxon>
        <taxon>Actinomycetales</taxon>
        <taxon>Actinomycetaceae</taxon>
        <taxon>Actinomyces</taxon>
    </lineage>
</organism>
<dbReference type="GO" id="GO:0004803">
    <property type="term" value="F:transposase activity"/>
    <property type="evidence" value="ECO:0007669"/>
    <property type="project" value="UniProtKB-UniRule"/>
</dbReference>
<comment type="function">
    <text evidence="1 6">Required for the transposition of the insertion element.</text>
</comment>
<dbReference type="EMBL" id="JABZGF010000147">
    <property type="protein sequence ID" value="MBF0966589.1"/>
    <property type="molecule type" value="Genomic_DNA"/>
</dbReference>
<keyword evidence="5 6" id="KW-0233">DNA recombination</keyword>
<evidence type="ECO:0000256" key="3">
    <source>
        <dbReference type="ARBA" id="ARBA00022578"/>
    </source>
</evidence>
<evidence type="ECO:0000256" key="4">
    <source>
        <dbReference type="ARBA" id="ARBA00023125"/>
    </source>
</evidence>
<dbReference type="Pfam" id="PF00872">
    <property type="entry name" value="Transposase_mut"/>
    <property type="match status" value="1"/>
</dbReference>
<feature type="non-terminal residue" evidence="7">
    <location>
        <position position="359"/>
    </location>
</feature>
<reference evidence="7" key="1">
    <citation type="submission" date="2020-04" db="EMBL/GenBank/DDBJ databases">
        <title>Deep metagenomics examines the oral microbiome during advanced dental caries in children, revealing novel taxa and co-occurrences with host molecules.</title>
        <authorList>
            <person name="Baker J.L."/>
            <person name="Morton J.T."/>
            <person name="Dinis M."/>
            <person name="Alvarez R."/>
            <person name="Tran N.C."/>
            <person name="Knight R."/>
            <person name="Edlund A."/>
        </authorList>
    </citation>
    <scope>NUCLEOTIDE SEQUENCE</scope>
    <source>
        <strain evidence="7">JCVI_30_bin.13</strain>
    </source>
</reference>
<proteinExistence type="inferred from homology"/>
<evidence type="ECO:0000313" key="7">
    <source>
        <dbReference type="EMBL" id="MBF0966589.1"/>
    </source>
</evidence>
<evidence type="ECO:0000313" key="8">
    <source>
        <dbReference type="Proteomes" id="UP000759246"/>
    </source>
</evidence>
<evidence type="ECO:0000256" key="2">
    <source>
        <dbReference type="ARBA" id="ARBA00010961"/>
    </source>
</evidence>
<evidence type="ECO:0000256" key="6">
    <source>
        <dbReference type="RuleBase" id="RU365089"/>
    </source>
</evidence>
<dbReference type="NCBIfam" id="NF033543">
    <property type="entry name" value="transpos_IS256"/>
    <property type="match status" value="1"/>
</dbReference>
<accession>A0A929RRG1</accession>
<dbReference type="Proteomes" id="UP000759246">
    <property type="component" value="Unassembled WGS sequence"/>
</dbReference>
<dbReference type="PANTHER" id="PTHR33217:SF5">
    <property type="entry name" value="MUTATOR FAMILY TRANSPOSASE"/>
    <property type="match status" value="1"/>
</dbReference>
<keyword evidence="6" id="KW-0814">Transposable element</keyword>
<sequence length="359" mass="39547">MNDDVVVARASGREAVEELRSSGALDALFERLDAGEVEMTGSQGLLPALLKEALERGLAAELTQHLGYEKGQTSAQARSNTRNGTTKKTVISEVGAFEIEVPRDRAGSFTPRLVRKGQRRLDGLDSMIISLYAGGMTVRDIRHHLASTLGVEVSAGTISTITDAVCEAVLEWQHRPLEAFYPVIYLDAIRIKVRCDHRVENRAAHLAVGVDMEGVKHVLGIWVQADEGASFWAHVCAELANRGLRDVLIVCCDGLAGLPEAIEATWPQSMVQTCVVHLIRASMRFVSYKDRKSVATALKRVYSAPNEETAREALEDFAASDLGARYPQTVATWQRAWQRFTPFLAFPPMLRRVVYTTNA</sequence>
<comment type="caution">
    <text evidence="7">The sequence shown here is derived from an EMBL/GenBank/DDBJ whole genome shotgun (WGS) entry which is preliminary data.</text>
</comment>